<feature type="region of interest" description="Disordered" evidence="1">
    <location>
        <begin position="74"/>
        <end position="97"/>
    </location>
</feature>
<keyword evidence="3" id="KW-1185">Reference proteome</keyword>
<dbReference type="Gene3D" id="3.90.640.10">
    <property type="entry name" value="Actin, Chain A, domain 4"/>
    <property type="match status" value="1"/>
</dbReference>
<gene>
    <name evidence="2" type="ORF">G7Y89_g2160</name>
</gene>
<evidence type="ECO:0000313" key="2">
    <source>
        <dbReference type="EMBL" id="KAF4635916.1"/>
    </source>
</evidence>
<feature type="compositionally biased region" description="Low complexity" evidence="1">
    <location>
        <begin position="80"/>
        <end position="97"/>
    </location>
</feature>
<evidence type="ECO:0000256" key="1">
    <source>
        <dbReference type="SAM" id="MobiDB-lite"/>
    </source>
</evidence>
<dbReference type="InterPro" id="IPR043129">
    <property type="entry name" value="ATPase_NBD"/>
</dbReference>
<reference evidence="2 3" key="1">
    <citation type="submission" date="2020-03" db="EMBL/GenBank/DDBJ databases">
        <title>Draft Genome Sequence of Cudoniella acicularis.</title>
        <authorList>
            <person name="Buettner E."/>
            <person name="Kellner H."/>
        </authorList>
    </citation>
    <scope>NUCLEOTIDE SEQUENCE [LARGE SCALE GENOMIC DNA]</scope>
    <source>
        <strain evidence="2 3">DSM 108380</strain>
    </source>
</reference>
<protein>
    <submittedName>
        <fullName evidence="2">Uncharacterized protein</fullName>
    </submittedName>
</protein>
<dbReference type="AlphaFoldDB" id="A0A8H4RVK5"/>
<organism evidence="2 3">
    <name type="scientific">Cudoniella acicularis</name>
    <dbReference type="NCBI Taxonomy" id="354080"/>
    <lineage>
        <taxon>Eukaryota</taxon>
        <taxon>Fungi</taxon>
        <taxon>Dikarya</taxon>
        <taxon>Ascomycota</taxon>
        <taxon>Pezizomycotina</taxon>
        <taxon>Leotiomycetes</taxon>
        <taxon>Helotiales</taxon>
        <taxon>Tricladiaceae</taxon>
        <taxon>Cudoniella</taxon>
    </lineage>
</organism>
<proteinExistence type="predicted"/>
<dbReference type="Gene3D" id="3.30.420.40">
    <property type="match status" value="2"/>
</dbReference>
<dbReference type="SUPFAM" id="SSF53067">
    <property type="entry name" value="Actin-like ATPase domain"/>
    <property type="match status" value="1"/>
</dbReference>
<sequence length="423" mass="47024">MTGSGKFRILFNHFPKAASEIRDSWQWQDGGFRTSRGQIPTNSKRLRLEWHITPRTSQVLPLYGELPVADCRPARSKNASKPSLELPTSLSTPTLSPGYPLRKQSSIAGWAKFPVVADFRRLAEDAISSSFENTKSVRVCCDVTEATASALSLLVNIDNEAAPTQERRYNIGNTVITCDIGGSTTDTAVSTVSSAGRLHTWPQLESVSTGTVTIEKAFWLHAREILQSAGVSDPDLVALEVTRSWRFRDTYVKFANHRSDQPLRVEIKLPADFHLLAGVFESFYTDFVEQIEEAIDEAVNKLAEKRKYPTVIGLCGGGSRILEMATVIGNSLMWDQSRLKEFTSVTSFAIETREGIEWRRSEANLKPSTFAGAYKWFVSFTCSKNGDRSTHKIIAVPSNSALPNKFSDDLGFYKLGRSRGPQK</sequence>
<dbReference type="EMBL" id="JAAMPI010000092">
    <property type="protein sequence ID" value="KAF4635916.1"/>
    <property type="molecule type" value="Genomic_DNA"/>
</dbReference>
<dbReference type="Proteomes" id="UP000566819">
    <property type="component" value="Unassembled WGS sequence"/>
</dbReference>
<accession>A0A8H4RVK5</accession>
<comment type="caution">
    <text evidence="2">The sequence shown here is derived from an EMBL/GenBank/DDBJ whole genome shotgun (WGS) entry which is preliminary data.</text>
</comment>
<evidence type="ECO:0000313" key="3">
    <source>
        <dbReference type="Proteomes" id="UP000566819"/>
    </source>
</evidence>
<dbReference type="OrthoDB" id="2394218at2759"/>
<name>A0A8H4RVK5_9HELO</name>